<dbReference type="Proteomes" id="UP000002774">
    <property type="component" value="Chromosome"/>
</dbReference>
<evidence type="ECO:0000313" key="2">
    <source>
        <dbReference type="EMBL" id="EHQ27275.1"/>
    </source>
</evidence>
<dbReference type="HOGENOM" id="CLU_133181_2_1_10"/>
<feature type="transmembrane region" description="Helical" evidence="1">
    <location>
        <begin position="9"/>
        <end position="29"/>
    </location>
</feature>
<keyword evidence="3" id="KW-1185">Reference proteome</keyword>
<protein>
    <recommendedName>
        <fullName evidence="4">DUF2809 domain-containing protein</fullName>
    </recommendedName>
</protein>
<feature type="transmembrane region" description="Helical" evidence="1">
    <location>
        <begin position="35"/>
        <end position="54"/>
    </location>
</feature>
<accession>H1YFG7</accession>
<keyword evidence="1" id="KW-1133">Transmembrane helix</keyword>
<sequence>MKGLIRTPAIIYIFLIILSIILGFLSRMVTSVPLWVGDVLWATMVFFMVRFIFINQALKQVVIISLLFCYGIELSQLYQAEWINQIRQTTFGKLVLGQVFSWGDMLCYTVGIVIGALIMKMIGANKNNSFLNG</sequence>
<proteinExistence type="predicted"/>
<dbReference type="STRING" id="714943.Mucpa_3171"/>
<evidence type="ECO:0000313" key="3">
    <source>
        <dbReference type="Proteomes" id="UP000002774"/>
    </source>
</evidence>
<keyword evidence="1" id="KW-0812">Transmembrane</keyword>
<gene>
    <name evidence="2" type="ORF">Mucpa_3171</name>
</gene>
<keyword evidence="1" id="KW-0472">Membrane</keyword>
<organism evidence="2 3">
    <name type="scientific">Mucilaginibacter paludis DSM 18603</name>
    <dbReference type="NCBI Taxonomy" id="714943"/>
    <lineage>
        <taxon>Bacteria</taxon>
        <taxon>Pseudomonadati</taxon>
        <taxon>Bacteroidota</taxon>
        <taxon>Sphingobacteriia</taxon>
        <taxon>Sphingobacteriales</taxon>
        <taxon>Sphingobacteriaceae</taxon>
        <taxon>Mucilaginibacter</taxon>
    </lineage>
</organism>
<dbReference type="eggNOG" id="COG2205">
    <property type="taxonomic scope" value="Bacteria"/>
</dbReference>
<dbReference type="AlphaFoldDB" id="H1YFG7"/>
<dbReference type="Pfam" id="PF10990">
    <property type="entry name" value="DUF2809"/>
    <property type="match status" value="1"/>
</dbReference>
<dbReference type="EMBL" id="CM001403">
    <property type="protein sequence ID" value="EHQ27275.1"/>
    <property type="molecule type" value="Genomic_DNA"/>
</dbReference>
<feature type="transmembrane region" description="Helical" evidence="1">
    <location>
        <begin position="61"/>
        <end position="79"/>
    </location>
</feature>
<reference evidence="2" key="1">
    <citation type="submission" date="2011-09" db="EMBL/GenBank/DDBJ databases">
        <title>The permanent draft genome of Mucilaginibacter paludis DSM 18603.</title>
        <authorList>
            <consortium name="US DOE Joint Genome Institute (JGI-PGF)"/>
            <person name="Lucas S."/>
            <person name="Han J."/>
            <person name="Lapidus A."/>
            <person name="Bruce D."/>
            <person name="Goodwin L."/>
            <person name="Pitluck S."/>
            <person name="Peters L."/>
            <person name="Kyrpides N."/>
            <person name="Mavromatis K."/>
            <person name="Ivanova N."/>
            <person name="Mikhailova N."/>
            <person name="Held B."/>
            <person name="Detter J.C."/>
            <person name="Tapia R."/>
            <person name="Han C."/>
            <person name="Land M."/>
            <person name="Hauser L."/>
            <person name="Markowitz V."/>
            <person name="Cheng J.-F."/>
            <person name="Hugenholtz P."/>
            <person name="Woyke T."/>
            <person name="Wu D."/>
            <person name="Tindall B."/>
            <person name="Brambilla E."/>
            <person name="Klenk H.-P."/>
            <person name="Eisen J.A."/>
        </authorList>
    </citation>
    <scope>NUCLEOTIDE SEQUENCE [LARGE SCALE GENOMIC DNA]</scope>
    <source>
        <strain evidence="2">DSM 18603</strain>
    </source>
</reference>
<feature type="transmembrane region" description="Helical" evidence="1">
    <location>
        <begin position="99"/>
        <end position="119"/>
    </location>
</feature>
<evidence type="ECO:0000256" key="1">
    <source>
        <dbReference type="SAM" id="Phobius"/>
    </source>
</evidence>
<dbReference type="InterPro" id="IPR021257">
    <property type="entry name" value="DUF2809"/>
</dbReference>
<dbReference type="RefSeq" id="WP_008507654.1">
    <property type="nucleotide sequence ID" value="NZ_CM001403.1"/>
</dbReference>
<name>H1YFG7_9SPHI</name>
<evidence type="ECO:0008006" key="4">
    <source>
        <dbReference type="Google" id="ProtNLM"/>
    </source>
</evidence>